<dbReference type="EMBL" id="KZ309755">
    <property type="protein sequence ID" value="KAG8239625.1"/>
    <property type="molecule type" value="Genomic_DNA"/>
</dbReference>
<reference evidence="2" key="2">
    <citation type="submission" date="2017-10" db="EMBL/GenBank/DDBJ databases">
        <title>Ladona fulva Genome sequencing and assembly.</title>
        <authorList>
            <person name="Murali S."/>
            <person name="Richards S."/>
            <person name="Bandaranaike D."/>
            <person name="Bellair M."/>
            <person name="Blankenburg K."/>
            <person name="Chao H."/>
            <person name="Dinh H."/>
            <person name="Doddapaneni H."/>
            <person name="Dugan-Rocha S."/>
            <person name="Elkadiri S."/>
            <person name="Gnanaolivu R."/>
            <person name="Hernandez B."/>
            <person name="Skinner E."/>
            <person name="Javaid M."/>
            <person name="Lee S."/>
            <person name="Li M."/>
            <person name="Ming W."/>
            <person name="Munidasa M."/>
            <person name="Muniz J."/>
            <person name="Nguyen L."/>
            <person name="Hughes D."/>
            <person name="Osuji N."/>
            <person name="Pu L.-L."/>
            <person name="Puazo M."/>
            <person name="Qu C."/>
            <person name="Quiroz J."/>
            <person name="Raj R."/>
            <person name="Weissenberger G."/>
            <person name="Xin Y."/>
            <person name="Zou X."/>
            <person name="Han Y."/>
            <person name="Worley K."/>
            <person name="Muzny D."/>
            <person name="Gibbs R."/>
        </authorList>
    </citation>
    <scope>NUCLEOTIDE SEQUENCE</scope>
    <source>
        <strain evidence="2">Sampled in the wild</strain>
    </source>
</reference>
<evidence type="ECO:0000313" key="3">
    <source>
        <dbReference type="Proteomes" id="UP000792457"/>
    </source>
</evidence>
<accession>A0A8K0KTR8</accession>
<keyword evidence="1" id="KW-0732">Signal</keyword>
<proteinExistence type="predicted"/>
<dbReference type="Proteomes" id="UP000792457">
    <property type="component" value="Unassembled WGS sequence"/>
</dbReference>
<evidence type="ECO:0000256" key="1">
    <source>
        <dbReference type="SAM" id="SignalP"/>
    </source>
</evidence>
<sequence>MKVSVAMFSLFLIGNIKGDILADYWKQGAANIGPIDLEPNLNGTNLFLSLMSDIGAFMEEYEKSIDGQFHDRIYYYSNGVYYMAVTMREAVSRANDSTPSNAFDAFMELKPSFGKFDSRRSGVQPHLVNRGLSDFLLHLDRILITDFSLLASYMEEMLIMGRQRIFEHYSELIDKYTISLPGVYSMISGYLKNSEMYMDTLNLHTTQWVLMNFKNAKDEVLNMIPK</sequence>
<name>A0A8K0KTR8_LADFU</name>
<comment type="caution">
    <text evidence="2">The sequence shown here is derived from an EMBL/GenBank/DDBJ whole genome shotgun (WGS) entry which is preliminary data.</text>
</comment>
<feature type="signal peptide" evidence="1">
    <location>
        <begin position="1"/>
        <end position="18"/>
    </location>
</feature>
<dbReference type="AlphaFoldDB" id="A0A8K0KTR8"/>
<feature type="chain" id="PRO_5035430615" evidence="1">
    <location>
        <begin position="19"/>
        <end position="226"/>
    </location>
</feature>
<gene>
    <name evidence="2" type="ORF">J437_LFUL017405</name>
</gene>
<reference evidence="2" key="1">
    <citation type="submission" date="2013-04" db="EMBL/GenBank/DDBJ databases">
        <authorList>
            <person name="Qu J."/>
            <person name="Murali S.C."/>
            <person name="Bandaranaike D."/>
            <person name="Bellair M."/>
            <person name="Blankenburg K."/>
            <person name="Chao H."/>
            <person name="Dinh H."/>
            <person name="Doddapaneni H."/>
            <person name="Downs B."/>
            <person name="Dugan-Rocha S."/>
            <person name="Elkadiri S."/>
            <person name="Gnanaolivu R.D."/>
            <person name="Hernandez B."/>
            <person name="Javaid M."/>
            <person name="Jayaseelan J.C."/>
            <person name="Lee S."/>
            <person name="Li M."/>
            <person name="Ming W."/>
            <person name="Munidasa M."/>
            <person name="Muniz J."/>
            <person name="Nguyen L."/>
            <person name="Ongeri F."/>
            <person name="Osuji N."/>
            <person name="Pu L.-L."/>
            <person name="Puazo M."/>
            <person name="Qu C."/>
            <person name="Quiroz J."/>
            <person name="Raj R."/>
            <person name="Weissenberger G."/>
            <person name="Xin Y."/>
            <person name="Zou X."/>
            <person name="Han Y."/>
            <person name="Richards S."/>
            <person name="Worley K."/>
            <person name="Muzny D."/>
            <person name="Gibbs R."/>
        </authorList>
    </citation>
    <scope>NUCLEOTIDE SEQUENCE</scope>
    <source>
        <strain evidence="2">Sampled in the wild</strain>
    </source>
</reference>
<keyword evidence="3" id="KW-1185">Reference proteome</keyword>
<protein>
    <submittedName>
        <fullName evidence="2">Uncharacterized protein</fullName>
    </submittedName>
</protein>
<organism evidence="2 3">
    <name type="scientific">Ladona fulva</name>
    <name type="common">Scarce chaser dragonfly</name>
    <name type="synonym">Libellula fulva</name>
    <dbReference type="NCBI Taxonomy" id="123851"/>
    <lineage>
        <taxon>Eukaryota</taxon>
        <taxon>Metazoa</taxon>
        <taxon>Ecdysozoa</taxon>
        <taxon>Arthropoda</taxon>
        <taxon>Hexapoda</taxon>
        <taxon>Insecta</taxon>
        <taxon>Pterygota</taxon>
        <taxon>Palaeoptera</taxon>
        <taxon>Odonata</taxon>
        <taxon>Epiprocta</taxon>
        <taxon>Anisoptera</taxon>
        <taxon>Libelluloidea</taxon>
        <taxon>Libellulidae</taxon>
        <taxon>Ladona</taxon>
    </lineage>
</organism>
<evidence type="ECO:0000313" key="2">
    <source>
        <dbReference type="EMBL" id="KAG8239625.1"/>
    </source>
</evidence>